<evidence type="ECO:0000313" key="1">
    <source>
        <dbReference type="EMBL" id="KAF6837400.1"/>
    </source>
</evidence>
<comment type="caution">
    <text evidence="1">The sequence shown here is derived from an EMBL/GenBank/DDBJ whole genome shotgun (WGS) entry which is preliminary data.</text>
</comment>
<dbReference type="AlphaFoldDB" id="A0A8H6KTR6"/>
<keyword evidence="2" id="KW-1185">Reference proteome</keyword>
<protein>
    <submittedName>
        <fullName evidence="1">Uncharacterized protein</fullName>
    </submittedName>
</protein>
<organism evidence="1 2">
    <name type="scientific">Colletotrichum plurivorum</name>
    <dbReference type="NCBI Taxonomy" id="2175906"/>
    <lineage>
        <taxon>Eukaryota</taxon>
        <taxon>Fungi</taxon>
        <taxon>Dikarya</taxon>
        <taxon>Ascomycota</taxon>
        <taxon>Pezizomycotina</taxon>
        <taxon>Sordariomycetes</taxon>
        <taxon>Hypocreomycetidae</taxon>
        <taxon>Glomerellales</taxon>
        <taxon>Glomerellaceae</taxon>
        <taxon>Colletotrichum</taxon>
        <taxon>Colletotrichum orchidearum species complex</taxon>
    </lineage>
</organism>
<dbReference type="Proteomes" id="UP000654918">
    <property type="component" value="Unassembled WGS sequence"/>
</dbReference>
<dbReference type="EMBL" id="WIGO01000025">
    <property type="protein sequence ID" value="KAF6837400.1"/>
    <property type="molecule type" value="Genomic_DNA"/>
</dbReference>
<reference evidence="1" key="1">
    <citation type="journal article" date="2020" name="Phytopathology">
        <title>Genome Sequence Resources of Colletotrichum truncatum, C. plurivorum, C. musicola, and C. sojae: Four Species Pathogenic to Soybean (Glycine max).</title>
        <authorList>
            <person name="Rogerio F."/>
            <person name="Boufleur T.R."/>
            <person name="Ciampi-Guillardi M."/>
            <person name="Sukno S.A."/>
            <person name="Thon M.R."/>
            <person name="Massola Junior N.S."/>
            <person name="Baroncelli R."/>
        </authorList>
    </citation>
    <scope>NUCLEOTIDE SEQUENCE</scope>
    <source>
        <strain evidence="1">LFN00145</strain>
    </source>
</reference>
<sequence length="70" mass="7894">MSLLKDRDQSVSADNQRIIREGYQFEVPSDDLESLPDMAVRELRYMTTRMDVLVGAAAPEKPSASIRHEG</sequence>
<name>A0A8H6KTR6_9PEZI</name>
<evidence type="ECO:0000313" key="2">
    <source>
        <dbReference type="Proteomes" id="UP000654918"/>
    </source>
</evidence>
<accession>A0A8H6KTR6</accession>
<gene>
    <name evidence="1" type="ORF">CPLU01_03024</name>
</gene>
<proteinExistence type="predicted"/>